<dbReference type="SMR" id="A2DRM1"/>
<dbReference type="Proteomes" id="UP000001542">
    <property type="component" value="Unassembled WGS sequence"/>
</dbReference>
<reference evidence="2" key="1">
    <citation type="submission" date="2006-10" db="EMBL/GenBank/DDBJ databases">
        <authorList>
            <person name="Amadeo P."/>
            <person name="Zhao Q."/>
            <person name="Wortman J."/>
            <person name="Fraser-Liggett C."/>
            <person name="Carlton J."/>
        </authorList>
    </citation>
    <scope>NUCLEOTIDE SEQUENCE</scope>
    <source>
        <strain evidence="2">G3</strain>
    </source>
</reference>
<feature type="domain" description="Protein kinase" evidence="1">
    <location>
        <begin position="1"/>
        <end position="92"/>
    </location>
</feature>
<accession>A2DRM1</accession>
<dbReference type="AlphaFoldDB" id="A2DRM1"/>
<dbReference type="SUPFAM" id="SSF56112">
    <property type="entry name" value="Protein kinase-like (PK-like)"/>
    <property type="match status" value="1"/>
</dbReference>
<dbReference type="OrthoDB" id="248923at2759"/>
<evidence type="ECO:0000259" key="1">
    <source>
        <dbReference type="PROSITE" id="PS50011"/>
    </source>
</evidence>
<dbReference type="PANTHER" id="PTHR24362">
    <property type="entry name" value="SERINE/THREONINE-PROTEIN KINASE NEK"/>
    <property type="match status" value="1"/>
</dbReference>
<dbReference type="InParanoid" id="A2DRM1"/>
<dbReference type="EMBL" id="DS113236">
    <property type="protein sequence ID" value="EAY16984.1"/>
    <property type="molecule type" value="Genomic_DNA"/>
</dbReference>
<dbReference type="InterPro" id="IPR000719">
    <property type="entry name" value="Prot_kinase_dom"/>
</dbReference>
<dbReference type="GO" id="GO:0004672">
    <property type="term" value="F:protein kinase activity"/>
    <property type="evidence" value="ECO:0007669"/>
    <property type="project" value="InterPro"/>
</dbReference>
<keyword evidence="3" id="KW-1185">Reference proteome</keyword>
<dbReference type="GO" id="GO:0005524">
    <property type="term" value="F:ATP binding"/>
    <property type="evidence" value="ECO:0007669"/>
    <property type="project" value="InterPro"/>
</dbReference>
<protein>
    <recommendedName>
        <fullName evidence="1">Protein kinase domain-containing protein</fullName>
    </recommendedName>
</protein>
<evidence type="ECO:0000313" key="2">
    <source>
        <dbReference type="EMBL" id="EAY16984.1"/>
    </source>
</evidence>
<name>A2DRM1_TRIV3</name>
<dbReference type="VEuPathDB" id="TrichDB:TVAG_281010"/>
<gene>
    <name evidence="2" type="ORF">TVAG_281010</name>
</gene>
<evidence type="ECO:0000313" key="3">
    <source>
        <dbReference type="Proteomes" id="UP000001542"/>
    </source>
</evidence>
<organism evidence="2 3">
    <name type="scientific">Trichomonas vaginalis (strain ATCC PRA-98 / G3)</name>
    <dbReference type="NCBI Taxonomy" id="412133"/>
    <lineage>
        <taxon>Eukaryota</taxon>
        <taxon>Metamonada</taxon>
        <taxon>Parabasalia</taxon>
        <taxon>Trichomonadida</taxon>
        <taxon>Trichomonadidae</taxon>
        <taxon>Trichomonas</taxon>
    </lineage>
</organism>
<sequence length="136" mass="15614">MILSRAPLTTGNKYDPMQSDIWALGISIYWVATKTYPFKLSDQMNFFENLKNDKFNFEKVSDLELRNVIKACLTVDPNKRPTTEDIINMPYCQNSKNTFGLKSKIPKSQIASSCAIIKPIKSKKYLSRLNFPKILV</sequence>
<dbReference type="STRING" id="5722.A2DRM1"/>
<dbReference type="InterPro" id="IPR011009">
    <property type="entry name" value="Kinase-like_dom_sf"/>
</dbReference>
<dbReference type="PROSITE" id="PS50011">
    <property type="entry name" value="PROTEIN_KINASE_DOM"/>
    <property type="match status" value="1"/>
</dbReference>
<dbReference type="Gene3D" id="1.10.510.10">
    <property type="entry name" value="Transferase(Phosphotransferase) domain 1"/>
    <property type="match status" value="1"/>
</dbReference>
<dbReference type="Pfam" id="PF00069">
    <property type="entry name" value="Pkinase"/>
    <property type="match status" value="1"/>
</dbReference>
<reference evidence="2" key="2">
    <citation type="journal article" date="2007" name="Science">
        <title>Draft genome sequence of the sexually transmitted pathogen Trichomonas vaginalis.</title>
        <authorList>
            <person name="Carlton J.M."/>
            <person name="Hirt R.P."/>
            <person name="Silva J.C."/>
            <person name="Delcher A.L."/>
            <person name="Schatz M."/>
            <person name="Zhao Q."/>
            <person name="Wortman J.R."/>
            <person name="Bidwell S.L."/>
            <person name="Alsmark U.C.M."/>
            <person name="Besteiro S."/>
            <person name="Sicheritz-Ponten T."/>
            <person name="Noel C.J."/>
            <person name="Dacks J.B."/>
            <person name="Foster P.G."/>
            <person name="Simillion C."/>
            <person name="Van de Peer Y."/>
            <person name="Miranda-Saavedra D."/>
            <person name="Barton G.J."/>
            <person name="Westrop G.D."/>
            <person name="Mueller S."/>
            <person name="Dessi D."/>
            <person name="Fiori P.L."/>
            <person name="Ren Q."/>
            <person name="Paulsen I."/>
            <person name="Zhang H."/>
            <person name="Bastida-Corcuera F.D."/>
            <person name="Simoes-Barbosa A."/>
            <person name="Brown M.T."/>
            <person name="Hayes R.D."/>
            <person name="Mukherjee M."/>
            <person name="Okumura C.Y."/>
            <person name="Schneider R."/>
            <person name="Smith A.J."/>
            <person name="Vanacova S."/>
            <person name="Villalvazo M."/>
            <person name="Haas B.J."/>
            <person name="Pertea M."/>
            <person name="Feldblyum T.V."/>
            <person name="Utterback T.R."/>
            <person name="Shu C.L."/>
            <person name="Osoegawa K."/>
            <person name="de Jong P.J."/>
            <person name="Hrdy I."/>
            <person name="Horvathova L."/>
            <person name="Zubacova Z."/>
            <person name="Dolezal P."/>
            <person name="Malik S.B."/>
            <person name="Logsdon J.M. Jr."/>
            <person name="Henze K."/>
            <person name="Gupta A."/>
            <person name="Wang C.C."/>
            <person name="Dunne R.L."/>
            <person name="Upcroft J.A."/>
            <person name="Upcroft P."/>
            <person name="White O."/>
            <person name="Salzberg S.L."/>
            <person name="Tang P."/>
            <person name="Chiu C.-H."/>
            <person name="Lee Y.-S."/>
            <person name="Embley T.M."/>
            <person name="Coombs G.H."/>
            <person name="Mottram J.C."/>
            <person name="Tachezy J."/>
            <person name="Fraser-Liggett C.M."/>
            <person name="Johnson P.J."/>
        </authorList>
    </citation>
    <scope>NUCLEOTIDE SEQUENCE [LARGE SCALE GENOMIC DNA]</scope>
    <source>
        <strain evidence="2">G3</strain>
    </source>
</reference>
<dbReference type="PANTHER" id="PTHR24362:SF309">
    <property type="entry name" value="PROTEIN KINASE DOMAIN-CONTAINING PROTEIN"/>
    <property type="match status" value="1"/>
</dbReference>
<proteinExistence type="predicted"/>